<dbReference type="Pfam" id="PF13639">
    <property type="entry name" value="zf-RING_2"/>
    <property type="match status" value="1"/>
</dbReference>
<keyword evidence="5" id="KW-0479">Metal-binding</keyword>
<dbReference type="GeneID" id="26260907"/>
<evidence type="ECO:0000256" key="2">
    <source>
        <dbReference type="ARBA" id="ARBA00004906"/>
    </source>
</evidence>
<evidence type="ECO:0000256" key="7">
    <source>
        <dbReference type="ARBA" id="ARBA00022833"/>
    </source>
</evidence>
<dbReference type="HOGENOM" id="CLU_009169_0_0_1"/>
<comment type="pathway">
    <text evidence="2">Protein modification; protein ubiquitination.</text>
</comment>
<keyword evidence="13" id="KW-0436">Ligase</keyword>
<keyword evidence="7" id="KW-0862">Zinc</keyword>
<dbReference type="OrthoDB" id="7759664at2759"/>
<keyword evidence="9 11" id="KW-0472">Membrane</keyword>
<evidence type="ECO:0000256" key="10">
    <source>
        <dbReference type="PROSITE-ProRule" id="PRU00175"/>
    </source>
</evidence>
<dbReference type="GO" id="GO:0008270">
    <property type="term" value="F:zinc ion binding"/>
    <property type="evidence" value="ECO:0007669"/>
    <property type="project" value="UniProtKB-KW"/>
</dbReference>
<dbReference type="STRING" id="1354746.A0A0B2UMX0"/>
<feature type="transmembrane region" description="Helical" evidence="11">
    <location>
        <begin position="104"/>
        <end position="122"/>
    </location>
</feature>
<evidence type="ECO:0000259" key="12">
    <source>
        <dbReference type="PROSITE" id="PS50089"/>
    </source>
</evidence>
<evidence type="ECO:0000313" key="14">
    <source>
        <dbReference type="Proteomes" id="UP000031056"/>
    </source>
</evidence>
<dbReference type="AlphaFoldDB" id="A0A0B2UMX0"/>
<dbReference type="SMART" id="SM00184">
    <property type="entry name" value="RING"/>
    <property type="match status" value="1"/>
</dbReference>
<proteinExistence type="predicted"/>
<dbReference type="GO" id="GO:0043161">
    <property type="term" value="P:proteasome-mediated ubiquitin-dependent protein catabolic process"/>
    <property type="evidence" value="ECO:0007669"/>
    <property type="project" value="TreeGrafter"/>
</dbReference>
<dbReference type="SUPFAM" id="SSF57850">
    <property type="entry name" value="RING/U-box"/>
    <property type="match status" value="1"/>
</dbReference>
<feature type="transmembrane region" description="Helical" evidence="11">
    <location>
        <begin position="74"/>
        <end position="92"/>
    </location>
</feature>
<dbReference type="Pfam" id="PF25563">
    <property type="entry name" value="TPR_SYVN1_N"/>
    <property type="match status" value="1"/>
</dbReference>
<evidence type="ECO:0000256" key="9">
    <source>
        <dbReference type="ARBA" id="ARBA00023136"/>
    </source>
</evidence>
<dbReference type="EMBL" id="JOKQ01000001">
    <property type="protein sequence ID" value="KHN70412.1"/>
    <property type="molecule type" value="Genomic_DNA"/>
</dbReference>
<dbReference type="PANTHER" id="PTHR22763">
    <property type="entry name" value="RING ZINC FINGER PROTEIN"/>
    <property type="match status" value="1"/>
</dbReference>
<keyword evidence="4 11" id="KW-0812">Transmembrane</keyword>
<accession>A0A0B2UMX0</accession>
<gene>
    <name evidence="13" type="ORF">M896_010640</name>
</gene>
<dbReference type="GO" id="GO:0016874">
    <property type="term" value="F:ligase activity"/>
    <property type="evidence" value="ECO:0007669"/>
    <property type="project" value="UniProtKB-KW"/>
</dbReference>
<evidence type="ECO:0000256" key="1">
    <source>
        <dbReference type="ARBA" id="ARBA00004127"/>
    </source>
</evidence>
<keyword evidence="6 10" id="KW-0863">Zinc-finger</keyword>
<keyword evidence="14" id="KW-1185">Reference proteome</keyword>
<dbReference type="RefSeq" id="XP_014564454.1">
    <property type="nucleotide sequence ID" value="XM_014708968.1"/>
</dbReference>
<dbReference type="FunCoup" id="A0A0B2UMX0">
    <property type="interactions" value="127"/>
</dbReference>
<feature type="transmembrane region" description="Helical" evidence="11">
    <location>
        <begin position="41"/>
        <end position="62"/>
    </location>
</feature>
<name>A0A0B2UMX0_9MICR</name>
<keyword evidence="3" id="KW-0808">Transferase</keyword>
<dbReference type="InterPro" id="IPR050731">
    <property type="entry name" value="HRD1_E3_ubiq-ligases"/>
</dbReference>
<dbReference type="PROSITE" id="PS50089">
    <property type="entry name" value="ZF_RING_2"/>
    <property type="match status" value="1"/>
</dbReference>
<sequence>MKRAMSYGIAHLVLLAVCTMKAGYRSPTMYNVLTTTTNNSIVHILHVLLLIFVMCFLTNVIVGSVFKSLRLEEVSSFHESLLYFLTDFLLVVPTFDGDINFKNGMLFAMLLCIKSLSWLLGIRIKREAAKEQYYLAYGICAFSCIVGCMFMMSCMTRMSGHILFVFEYMLLVIASIKNIFVMNMSFYEDEEKRSQINFYIDIVYMSITFVAYVVFIGITSLSYRLPLNLFRSALGILDALISKIKTFARYIKLCKDLEKCTDGTGDGFCAICRDDLASGKNLGCGHCFHLGCLKMWCERQQTCPICKSPILLELKKETFVVGNELISGIPVTMDE</sequence>
<dbReference type="Proteomes" id="UP000031056">
    <property type="component" value="Unassembled WGS sequence"/>
</dbReference>
<protein>
    <submittedName>
        <fullName evidence="13">HRD ubiquitin ligase complex protein</fullName>
    </submittedName>
</protein>
<keyword evidence="8 11" id="KW-1133">Transmembrane helix</keyword>
<comment type="subcellular location">
    <subcellularLocation>
        <location evidence="1">Endomembrane system</location>
        <topology evidence="1">Multi-pass membrane protein</topology>
    </subcellularLocation>
</comment>
<dbReference type="InParanoid" id="A0A0B2UMX0"/>
<dbReference type="InterPro" id="IPR013083">
    <property type="entry name" value="Znf_RING/FYVE/PHD"/>
</dbReference>
<feature type="transmembrane region" description="Helical" evidence="11">
    <location>
        <begin position="202"/>
        <end position="223"/>
    </location>
</feature>
<reference evidence="13 14" key="1">
    <citation type="journal article" date="2014" name="MBio">
        <title>The Ordospora colligata genome; evolution of extreme reduction in microsporidia and host-to-parasite horizontal gene transfer.</title>
        <authorList>
            <person name="Pombert J.-F."/>
            <person name="Haag K.L."/>
            <person name="Beidas S."/>
            <person name="Ebert D."/>
            <person name="Keeling P.J."/>
        </authorList>
    </citation>
    <scope>NUCLEOTIDE SEQUENCE [LARGE SCALE GENOMIC DNA]</scope>
    <source>
        <strain evidence="13 14">OC4</strain>
    </source>
</reference>
<comment type="caution">
    <text evidence="13">The sequence shown here is derived from an EMBL/GenBank/DDBJ whole genome shotgun (WGS) entry which is preliminary data.</text>
</comment>
<evidence type="ECO:0000256" key="6">
    <source>
        <dbReference type="ARBA" id="ARBA00022771"/>
    </source>
</evidence>
<evidence type="ECO:0000313" key="13">
    <source>
        <dbReference type="EMBL" id="KHN70412.1"/>
    </source>
</evidence>
<feature type="domain" description="RING-type" evidence="12">
    <location>
        <begin position="269"/>
        <end position="307"/>
    </location>
</feature>
<dbReference type="Gene3D" id="3.30.40.10">
    <property type="entry name" value="Zinc/RING finger domain, C3HC4 (zinc finger)"/>
    <property type="match status" value="1"/>
</dbReference>
<evidence type="ECO:0000256" key="4">
    <source>
        <dbReference type="ARBA" id="ARBA00022692"/>
    </source>
</evidence>
<dbReference type="VEuPathDB" id="MicrosporidiaDB:M896_010640"/>
<evidence type="ECO:0000256" key="5">
    <source>
        <dbReference type="ARBA" id="ARBA00022723"/>
    </source>
</evidence>
<evidence type="ECO:0000256" key="3">
    <source>
        <dbReference type="ARBA" id="ARBA00022679"/>
    </source>
</evidence>
<evidence type="ECO:0000256" key="8">
    <source>
        <dbReference type="ARBA" id="ARBA00022989"/>
    </source>
</evidence>
<feature type="transmembrane region" description="Helical" evidence="11">
    <location>
        <begin position="158"/>
        <end position="181"/>
    </location>
</feature>
<evidence type="ECO:0000256" key="11">
    <source>
        <dbReference type="SAM" id="Phobius"/>
    </source>
</evidence>
<dbReference type="GO" id="GO:0061630">
    <property type="term" value="F:ubiquitin protein ligase activity"/>
    <property type="evidence" value="ECO:0007669"/>
    <property type="project" value="TreeGrafter"/>
</dbReference>
<feature type="transmembrane region" description="Helical" evidence="11">
    <location>
        <begin position="134"/>
        <end position="152"/>
    </location>
</feature>
<dbReference type="InterPro" id="IPR001841">
    <property type="entry name" value="Znf_RING"/>
</dbReference>
<organism evidence="13 14">
    <name type="scientific">Ordospora colligata OC4</name>
    <dbReference type="NCBI Taxonomy" id="1354746"/>
    <lineage>
        <taxon>Eukaryota</taxon>
        <taxon>Fungi</taxon>
        <taxon>Fungi incertae sedis</taxon>
        <taxon>Microsporidia</taxon>
        <taxon>Ordosporidae</taxon>
        <taxon>Ordospora</taxon>
    </lineage>
</organism>
<dbReference type="GO" id="GO:0012505">
    <property type="term" value="C:endomembrane system"/>
    <property type="evidence" value="ECO:0007669"/>
    <property type="project" value="TreeGrafter"/>
</dbReference>
<dbReference type="InterPro" id="IPR057992">
    <property type="entry name" value="TPR_SYVN1_N"/>
</dbReference>